<evidence type="ECO:0000313" key="3">
    <source>
        <dbReference type="Proteomes" id="UP000278907"/>
    </source>
</evidence>
<feature type="region of interest" description="Disordered" evidence="1">
    <location>
        <begin position="28"/>
        <end position="55"/>
    </location>
</feature>
<evidence type="ECO:0000256" key="1">
    <source>
        <dbReference type="SAM" id="MobiDB-lite"/>
    </source>
</evidence>
<organism evidence="2 3">
    <name type="scientific">Corallococcus praedator</name>
    <dbReference type="NCBI Taxonomy" id="2316724"/>
    <lineage>
        <taxon>Bacteria</taxon>
        <taxon>Pseudomonadati</taxon>
        <taxon>Myxococcota</taxon>
        <taxon>Myxococcia</taxon>
        <taxon>Myxococcales</taxon>
        <taxon>Cystobacterineae</taxon>
        <taxon>Myxococcaceae</taxon>
        <taxon>Corallococcus</taxon>
    </lineage>
</organism>
<reference evidence="2 3" key="1">
    <citation type="submission" date="2018-09" db="EMBL/GenBank/DDBJ databases">
        <authorList>
            <person name="Livingstone P.G."/>
            <person name="Whitworth D.E."/>
        </authorList>
    </citation>
    <scope>NUCLEOTIDE SEQUENCE [LARGE SCALE GENOMIC DNA]</scope>
    <source>
        <strain evidence="2 3">CA031B</strain>
    </source>
</reference>
<accession>A0ABX9Q4U8</accession>
<protein>
    <submittedName>
        <fullName evidence="2">Uncharacterized protein</fullName>
    </submittedName>
</protein>
<dbReference type="Proteomes" id="UP000278907">
    <property type="component" value="Unassembled WGS sequence"/>
</dbReference>
<keyword evidence="3" id="KW-1185">Reference proteome</keyword>
<sequence length="163" mass="17376">MRAGSAFVNKDVMQRPDLCGASTDALREVGAATPHKTTRERTRSSGVNGAGRPQWMKEPCHVQAADRFARPATVPSSSCEGRCSAVRSCRQHYAGLQGLRFDGADASAQRNDQHRISYLLAGSADRAGWGRAREEAARRPRSRCGAAACLTARAAAPGGAQPR</sequence>
<evidence type="ECO:0000313" key="2">
    <source>
        <dbReference type="EMBL" id="RKH91197.1"/>
    </source>
</evidence>
<comment type="caution">
    <text evidence="2">The sequence shown here is derived from an EMBL/GenBank/DDBJ whole genome shotgun (WGS) entry which is preliminary data.</text>
</comment>
<proteinExistence type="predicted"/>
<name>A0ABX9Q4U8_9BACT</name>
<dbReference type="EMBL" id="RAWI01000573">
    <property type="protein sequence ID" value="RKH91197.1"/>
    <property type="molecule type" value="Genomic_DNA"/>
</dbReference>
<gene>
    <name evidence="2" type="ORF">D7Y13_38990</name>
</gene>